<organism evidence="2 4">
    <name type="scientific">Corchorus capsularis</name>
    <name type="common">Jute</name>
    <dbReference type="NCBI Taxonomy" id="210143"/>
    <lineage>
        <taxon>Eukaryota</taxon>
        <taxon>Viridiplantae</taxon>
        <taxon>Streptophyta</taxon>
        <taxon>Embryophyta</taxon>
        <taxon>Tracheophyta</taxon>
        <taxon>Spermatophyta</taxon>
        <taxon>Magnoliopsida</taxon>
        <taxon>eudicotyledons</taxon>
        <taxon>Gunneridae</taxon>
        <taxon>Pentapetalae</taxon>
        <taxon>rosids</taxon>
        <taxon>malvids</taxon>
        <taxon>Malvales</taxon>
        <taxon>Malvaceae</taxon>
        <taxon>Grewioideae</taxon>
        <taxon>Apeibeae</taxon>
        <taxon>Corchorus</taxon>
    </lineage>
</organism>
<accession>A0A1R3KRX9</accession>
<gene>
    <name evidence="3" type="ORF">CCACVL1_00012</name>
    <name evidence="2" type="ORF">CCACVL1_01029</name>
    <name evidence="1" type="ORF">CCACVL1_03027</name>
</gene>
<dbReference type="Gramene" id="OMP09846">
    <property type="protein sequence ID" value="OMP09846"/>
    <property type="gene ID" value="CCACVL1_01029"/>
</dbReference>
<sequence length="20" mass="2563">MERSQIRGRRIFLFNNFSKY</sequence>
<evidence type="ECO:0000313" key="4">
    <source>
        <dbReference type="Proteomes" id="UP000188268"/>
    </source>
</evidence>
<protein>
    <submittedName>
        <fullName evidence="2">Uncharacterized protein</fullName>
    </submittedName>
</protein>
<dbReference type="Gramene" id="OMP12391">
    <property type="protein sequence ID" value="OMP12391"/>
    <property type="gene ID" value="CCACVL1_00012"/>
</dbReference>
<keyword evidence="4" id="KW-1185">Reference proteome</keyword>
<dbReference type="EMBL" id="AWWV01006366">
    <property type="protein sequence ID" value="OMP01691.1"/>
    <property type="molecule type" value="Genomic_DNA"/>
</dbReference>
<reference evidence="2 4" key="1">
    <citation type="submission" date="2013-09" db="EMBL/GenBank/DDBJ databases">
        <title>Corchorus capsularis genome sequencing.</title>
        <authorList>
            <person name="Alam M."/>
            <person name="Haque M.S."/>
            <person name="Islam M.S."/>
            <person name="Emdad E.M."/>
            <person name="Islam M.M."/>
            <person name="Ahmed B."/>
            <person name="Halim A."/>
            <person name="Hossen Q.M.M."/>
            <person name="Hossain M.Z."/>
            <person name="Ahmed R."/>
            <person name="Khan M.M."/>
            <person name="Islam R."/>
            <person name="Rashid M.M."/>
            <person name="Khan S.A."/>
            <person name="Rahman M.S."/>
            <person name="Alam M."/>
        </authorList>
    </citation>
    <scope>NUCLEOTIDE SEQUENCE [LARGE SCALE GENOMIC DNA]</scope>
    <source>
        <strain evidence="4">cv. CVL-1</strain>
        <tissue evidence="2">Whole seedling</tissue>
    </source>
</reference>
<dbReference type="Proteomes" id="UP000188268">
    <property type="component" value="Unassembled WGS sequence"/>
</dbReference>
<dbReference type="AlphaFoldDB" id="A0A1R3KRX9"/>
<evidence type="ECO:0000313" key="2">
    <source>
        <dbReference type="EMBL" id="OMP09846.1"/>
    </source>
</evidence>
<dbReference type="EMBL" id="AWWV01002928">
    <property type="protein sequence ID" value="OMP09846.1"/>
    <property type="molecule type" value="Genomic_DNA"/>
</dbReference>
<name>A0A1R3KRX9_COCAP</name>
<evidence type="ECO:0000313" key="1">
    <source>
        <dbReference type="EMBL" id="OMP01691.1"/>
    </source>
</evidence>
<proteinExistence type="predicted"/>
<dbReference type="EMBL" id="AWWV01000026">
    <property type="protein sequence ID" value="OMP12391.1"/>
    <property type="molecule type" value="Genomic_DNA"/>
</dbReference>
<feature type="non-terminal residue" evidence="2">
    <location>
        <position position="20"/>
    </location>
</feature>
<evidence type="ECO:0000313" key="3">
    <source>
        <dbReference type="EMBL" id="OMP12391.1"/>
    </source>
</evidence>
<dbReference type="Gramene" id="OMP01691">
    <property type="protein sequence ID" value="OMP01691"/>
    <property type="gene ID" value="CCACVL1_03027"/>
</dbReference>
<comment type="caution">
    <text evidence="2">The sequence shown here is derived from an EMBL/GenBank/DDBJ whole genome shotgun (WGS) entry which is preliminary data.</text>
</comment>